<dbReference type="AlphaFoldDB" id="A0A8H7Q848"/>
<sequence length="355" mass="39432">MVSATFNIKLFLVTLCLVLALYPQQGNAKAIAQKRQAVATIQNNWVTVCAPGTGDKPNQKRDDSVATLNIQNSRPTRTIDCASSTATATVTATAAPDNNPPSNKKPPSSCNAQCWSDYLWHTYGYGISPQLGLIGIVCILTGLYFMAFGFRCFRATLALTGFVIFACMTWIGLTNNEPYPGYPNQAIVYICVCVGLGILGSIIFMFFYCITLYFVGALGGFYLAIFILSWKDNLVITNNVARICFIIGVAIIAGVSVFLLERYIIIFATSFIGAYLFIFGLDLFVHTGFINGFRIILDHNWWHNVQYMIDVHVYLMLGAVILLTLISCGWQYYWNVMRLHRFFGINVVEAVPVKA</sequence>
<feature type="signal peptide" evidence="8">
    <location>
        <begin position="1"/>
        <end position="28"/>
    </location>
</feature>
<keyword evidence="4 7" id="KW-1133">Transmembrane helix</keyword>
<evidence type="ECO:0000313" key="10">
    <source>
        <dbReference type="EMBL" id="KAG2187300.1"/>
    </source>
</evidence>
<dbReference type="InterPro" id="IPR040236">
    <property type="entry name" value="TMEM198"/>
</dbReference>
<dbReference type="PANTHER" id="PTHR31247:SF5">
    <property type="entry name" value="DUF4203 DOMAIN-CONTAINING PROTEIN"/>
    <property type="match status" value="1"/>
</dbReference>
<feature type="chain" id="PRO_5034047700" description="Transmembrane protein 198" evidence="8">
    <location>
        <begin position="29"/>
        <end position="355"/>
    </location>
</feature>
<evidence type="ECO:0000259" key="9">
    <source>
        <dbReference type="Pfam" id="PF13886"/>
    </source>
</evidence>
<evidence type="ECO:0000256" key="6">
    <source>
        <dbReference type="ARBA" id="ARBA00049737"/>
    </source>
</evidence>
<dbReference type="InterPro" id="IPR025256">
    <property type="entry name" value="TM7S3/TM198-like_dom"/>
</dbReference>
<dbReference type="Proteomes" id="UP000612746">
    <property type="component" value="Unassembled WGS sequence"/>
</dbReference>
<name>A0A8H7Q848_9FUNG</name>
<comment type="caution">
    <text evidence="10">The sequence shown here is derived from an EMBL/GenBank/DDBJ whole genome shotgun (WGS) entry which is preliminary data.</text>
</comment>
<feature type="transmembrane region" description="Helical" evidence="7">
    <location>
        <begin position="313"/>
        <end position="333"/>
    </location>
</feature>
<dbReference type="PANTHER" id="PTHR31247">
    <property type="entry name" value="TRANSMEMBRANE PROTEIN 198 FAMILY MEMBER"/>
    <property type="match status" value="1"/>
</dbReference>
<keyword evidence="11" id="KW-1185">Reference proteome</keyword>
<feature type="transmembrane region" description="Helical" evidence="7">
    <location>
        <begin position="131"/>
        <end position="150"/>
    </location>
</feature>
<evidence type="ECO:0000256" key="7">
    <source>
        <dbReference type="SAM" id="Phobius"/>
    </source>
</evidence>
<keyword evidence="5 7" id="KW-0472">Membrane</keyword>
<dbReference type="OrthoDB" id="102260at2759"/>
<comment type="similarity">
    <text evidence="2">Belongs to the TMEM198 family.</text>
</comment>
<dbReference type="GO" id="GO:0005886">
    <property type="term" value="C:plasma membrane"/>
    <property type="evidence" value="ECO:0007669"/>
    <property type="project" value="TreeGrafter"/>
</dbReference>
<keyword evidence="8" id="KW-0732">Signal</keyword>
<evidence type="ECO:0000256" key="2">
    <source>
        <dbReference type="ARBA" id="ARBA00006244"/>
    </source>
</evidence>
<accession>A0A8H7Q848</accession>
<feature type="transmembrane region" description="Helical" evidence="7">
    <location>
        <begin position="272"/>
        <end position="293"/>
    </location>
</feature>
<feature type="transmembrane region" description="Helical" evidence="7">
    <location>
        <begin position="157"/>
        <end position="174"/>
    </location>
</feature>
<organism evidence="10 11">
    <name type="scientific">Umbelopsis vinacea</name>
    <dbReference type="NCBI Taxonomy" id="44442"/>
    <lineage>
        <taxon>Eukaryota</taxon>
        <taxon>Fungi</taxon>
        <taxon>Fungi incertae sedis</taxon>
        <taxon>Mucoromycota</taxon>
        <taxon>Mucoromycotina</taxon>
        <taxon>Umbelopsidomycetes</taxon>
        <taxon>Umbelopsidales</taxon>
        <taxon>Umbelopsidaceae</taxon>
        <taxon>Umbelopsis</taxon>
    </lineage>
</organism>
<evidence type="ECO:0000313" key="11">
    <source>
        <dbReference type="Proteomes" id="UP000612746"/>
    </source>
</evidence>
<evidence type="ECO:0000256" key="3">
    <source>
        <dbReference type="ARBA" id="ARBA00022692"/>
    </source>
</evidence>
<protein>
    <recommendedName>
        <fullName evidence="6">Transmembrane protein 198</fullName>
    </recommendedName>
</protein>
<gene>
    <name evidence="10" type="ORF">INT44_004985</name>
</gene>
<feature type="transmembrane region" description="Helical" evidence="7">
    <location>
        <begin position="186"/>
        <end position="207"/>
    </location>
</feature>
<evidence type="ECO:0000256" key="5">
    <source>
        <dbReference type="ARBA" id="ARBA00023136"/>
    </source>
</evidence>
<dbReference type="Pfam" id="PF13886">
    <property type="entry name" value="TM7S3_TM198"/>
    <property type="match status" value="1"/>
</dbReference>
<feature type="transmembrane region" description="Helical" evidence="7">
    <location>
        <begin position="240"/>
        <end position="260"/>
    </location>
</feature>
<evidence type="ECO:0000256" key="8">
    <source>
        <dbReference type="SAM" id="SignalP"/>
    </source>
</evidence>
<feature type="domain" description="TM7S3/TM198-like" evidence="9">
    <location>
        <begin position="135"/>
        <end position="332"/>
    </location>
</feature>
<comment type="subcellular location">
    <subcellularLocation>
        <location evidence="1">Membrane</location>
        <topology evidence="1">Multi-pass membrane protein</topology>
    </subcellularLocation>
</comment>
<feature type="transmembrane region" description="Helical" evidence="7">
    <location>
        <begin position="212"/>
        <end position="228"/>
    </location>
</feature>
<keyword evidence="3 7" id="KW-0812">Transmembrane</keyword>
<reference evidence="10" key="1">
    <citation type="submission" date="2020-12" db="EMBL/GenBank/DDBJ databases">
        <title>Metabolic potential, ecology and presence of endohyphal bacteria is reflected in genomic diversity of Mucoromycotina.</title>
        <authorList>
            <person name="Muszewska A."/>
            <person name="Okrasinska A."/>
            <person name="Steczkiewicz K."/>
            <person name="Drgas O."/>
            <person name="Orlowska M."/>
            <person name="Perlinska-Lenart U."/>
            <person name="Aleksandrzak-Piekarczyk T."/>
            <person name="Szatraj K."/>
            <person name="Zielenkiewicz U."/>
            <person name="Pilsyk S."/>
            <person name="Malc E."/>
            <person name="Mieczkowski P."/>
            <person name="Kruszewska J.S."/>
            <person name="Biernat P."/>
            <person name="Pawlowska J."/>
        </authorList>
    </citation>
    <scope>NUCLEOTIDE SEQUENCE</scope>
    <source>
        <strain evidence="10">WA0000051536</strain>
    </source>
</reference>
<evidence type="ECO:0000256" key="4">
    <source>
        <dbReference type="ARBA" id="ARBA00022989"/>
    </source>
</evidence>
<dbReference type="EMBL" id="JAEPRA010000003">
    <property type="protein sequence ID" value="KAG2187300.1"/>
    <property type="molecule type" value="Genomic_DNA"/>
</dbReference>
<evidence type="ECO:0000256" key="1">
    <source>
        <dbReference type="ARBA" id="ARBA00004141"/>
    </source>
</evidence>
<proteinExistence type="inferred from homology"/>